<accession>W9S1X5</accession>
<gene>
    <name evidence="2" type="ORF">L484_004388</name>
</gene>
<sequence>MEKLACIKDGFQNGAHRPSLTSSSSQRDVSYSVLSYDYQVVCSHLAWDSMPQGRQAGLLLRNGARLGFL</sequence>
<reference evidence="3" key="1">
    <citation type="submission" date="2013-01" db="EMBL/GenBank/DDBJ databases">
        <title>Draft Genome Sequence of a Mulberry Tree, Morus notabilis C.K. Schneid.</title>
        <authorList>
            <person name="He N."/>
            <person name="Zhao S."/>
        </authorList>
    </citation>
    <scope>NUCLEOTIDE SEQUENCE</scope>
</reference>
<evidence type="ECO:0000313" key="2">
    <source>
        <dbReference type="EMBL" id="EXC10210.1"/>
    </source>
</evidence>
<dbReference type="Proteomes" id="UP000030645">
    <property type="component" value="Unassembled WGS sequence"/>
</dbReference>
<name>W9S1X5_9ROSA</name>
<protein>
    <submittedName>
        <fullName evidence="2">Uncharacterized protein</fullName>
    </submittedName>
</protein>
<dbReference type="EMBL" id="KE345632">
    <property type="protein sequence ID" value="EXC10210.1"/>
    <property type="molecule type" value="Genomic_DNA"/>
</dbReference>
<keyword evidence="3" id="KW-1185">Reference proteome</keyword>
<evidence type="ECO:0000313" key="3">
    <source>
        <dbReference type="Proteomes" id="UP000030645"/>
    </source>
</evidence>
<feature type="region of interest" description="Disordered" evidence="1">
    <location>
        <begin position="1"/>
        <end position="28"/>
    </location>
</feature>
<evidence type="ECO:0000256" key="1">
    <source>
        <dbReference type="SAM" id="MobiDB-lite"/>
    </source>
</evidence>
<proteinExistence type="predicted"/>
<organism evidence="2 3">
    <name type="scientific">Morus notabilis</name>
    <dbReference type="NCBI Taxonomy" id="981085"/>
    <lineage>
        <taxon>Eukaryota</taxon>
        <taxon>Viridiplantae</taxon>
        <taxon>Streptophyta</taxon>
        <taxon>Embryophyta</taxon>
        <taxon>Tracheophyta</taxon>
        <taxon>Spermatophyta</taxon>
        <taxon>Magnoliopsida</taxon>
        <taxon>eudicotyledons</taxon>
        <taxon>Gunneridae</taxon>
        <taxon>Pentapetalae</taxon>
        <taxon>rosids</taxon>
        <taxon>fabids</taxon>
        <taxon>Rosales</taxon>
        <taxon>Moraceae</taxon>
        <taxon>Moreae</taxon>
        <taxon>Morus</taxon>
    </lineage>
</organism>
<dbReference type="AlphaFoldDB" id="W9S1X5"/>